<evidence type="ECO:0000259" key="3">
    <source>
        <dbReference type="Pfam" id="PF17285"/>
    </source>
</evidence>
<evidence type="ECO:0000256" key="1">
    <source>
        <dbReference type="ARBA" id="ARBA00022691"/>
    </source>
</evidence>
<feature type="region of interest" description="Disordered" evidence="2">
    <location>
        <begin position="128"/>
        <end position="161"/>
    </location>
</feature>
<accession>A0A8C3XNI3</accession>
<sequence length="190" mass="19999">MSVPPPPRWAPVPPAGVPPALWISPALAPPDWNTLIVGKLSPWIRPDAKVEAVRRNSEAAMLQELNFGAYLGLPAFLLPLTQGENPNLARVLSTHIHTGHHSTMVRAGLGGAGGGRGSVRNSPLVLPPVLDAGPPAGPRGSAGRPDRERAGAGARGRFGGREDMDMVRGRRALLGEVRSPRACSWLGQAH</sequence>
<evidence type="ECO:0000313" key="5">
    <source>
        <dbReference type="Proteomes" id="UP000694403"/>
    </source>
</evidence>
<reference evidence="4" key="2">
    <citation type="submission" date="2025-09" db="UniProtKB">
        <authorList>
            <consortium name="Ensembl"/>
        </authorList>
    </citation>
    <scope>IDENTIFICATION</scope>
</reference>
<evidence type="ECO:0000313" key="4">
    <source>
        <dbReference type="Ensembl" id="ENSCSRP00000012456.1"/>
    </source>
</evidence>
<name>A0A8C3XNI3_CHESE</name>
<evidence type="ECO:0000256" key="2">
    <source>
        <dbReference type="SAM" id="MobiDB-lite"/>
    </source>
</evidence>
<organism evidence="4 5">
    <name type="scientific">Chelydra serpentina</name>
    <name type="common">Snapping turtle</name>
    <name type="synonym">Testudo serpentina</name>
    <dbReference type="NCBI Taxonomy" id="8475"/>
    <lineage>
        <taxon>Eukaryota</taxon>
        <taxon>Metazoa</taxon>
        <taxon>Chordata</taxon>
        <taxon>Craniata</taxon>
        <taxon>Vertebrata</taxon>
        <taxon>Euteleostomi</taxon>
        <taxon>Archelosauria</taxon>
        <taxon>Testudinata</taxon>
        <taxon>Testudines</taxon>
        <taxon>Cryptodira</taxon>
        <taxon>Durocryptodira</taxon>
        <taxon>Americhelydia</taxon>
        <taxon>Chelydroidea</taxon>
        <taxon>Chelydridae</taxon>
        <taxon>Chelydra</taxon>
    </lineage>
</organism>
<dbReference type="AlphaFoldDB" id="A0A8C3XNI3"/>
<dbReference type="PANTHER" id="PTHR10738:SF0">
    <property type="entry name" value="PROTEIN ARGININE N-METHYLTRANSFERASE 5"/>
    <property type="match status" value="1"/>
</dbReference>
<keyword evidence="1" id="KW-0949">S-adenosyl-L-methionine</keyword>
<proteinExistence type="predicted"/>
<dbReference type="Pfam" id="PF17285">
    <property type="entry name" value="PRMT5_TIM"/>
    <property type="match status" value="1"/>
</dbReference>
<dbReference type="GO" id="GO:0005634">
    <property type="term" value="C:nucleus"/>
    <property type="evidence" value="ECO:0007669"/>
    <property type="project" value="TreeGrafter"/>
</dbReference>
<dbReference type="Ensembl" id="ENSCSRT00000012952.1">
    <property type="protein sequence ID" value="ENSCSRP00000012456.1"/>
    <property type="gene ID" value="ENSCSRG00000009406.1"/>
</dbReference>
<reference evidence="4" key="1">
    <citation type="submission" date="2025-08" db="UniProtKB">
        <authorList>
            <consortium name="Ensembl"/>
        </authorList>
    </citation>
    <scope>IDENTIFICATION</scope>
</reference>
<dbReference type="Gene3D" id="3.20.20.150">
    <property type="entry name" value="Divalent-metal-dependent TIM barrel enzymes"/>
    <property type="match status" value="1"/>
</dbReference>
<dbReference type="PANTHER" id="PTHR10738">
    <property type="entry name" value="PROTEIN ARGININE N-METHYLTRANSFERASE 5"/>
    <property type="match status" value="1"/>
</dbReference>
<dbReference type="GO" id="GO:0006355">
    <property type="term" value="P:regulation of DNA-templated transcription"/>
    <property type="evidence" value="ECO:0007669"/>
    <property type="project" value="TreeGrafter"/>
</dbReference>
<keyword evidence="5" id="KW-1185">Reference proteome</keyword>
<dbReference type="Proteomes" id="UP000694403">
    <property type="component" value="Unplaced"/>
</dbReference>
<dbReference type="GO" id="GO:0005829">
    <property type="term" value="C:cytosol"/>
    <property type="evidence" value="ECO:0007669"/>
    <property type="project" value="TreeGrafter"/>
</dbReference>
<feature type="compositionally biased region" description="Low complexity" evidence="2">
    <location>
        <begin position="131"/>
        <end position="143"/>
    </location>
</feature>
<dbReference type="InterPro" id="IPR025799">
    <property type="entry name" value="Arg_MeTrfase"/>
</dbReference>
<dbReference type="GO" id="GO:0016274">
    <property type="term" value="F:protein-arginine N-methyltransferase activity"/>
    <property type="evidence" value="ECO:0007669"/>
    <property type="project" value="InterPro"/>
</dbReference>
<dbReference type="InterPro" id="IPR035247">
    <property type="entry name" value="PRMT5_TIM"/>
</dbReference>
<feature type="domain" description="PRMT5 TIM barrel" evidence="3">
    <location>
        <begin position="26"/>
        <end position="103"/>
    </location>
</feature>
<protein>
    <recommendedName>
        <fullName evidence="3">PRMT5 TIM barrel domain-containing protein</fullName>
    </recommendedName>
</protein>